<dbReference type="InterPro" id="IPR017452">
    <property type="entry name" value="GPCR_Rhodpsn_7TM"/>
</dbReference>
<dbReference type="InterPro" id="IPR000276">
    <property type="entry name" value="GPCR_Rhodpsn"/>
</dbReference>
<sequence>MNNSSAPNMTNNGSFSGSFRPWPFPFFSQVGWILGVLVTHSILAVFITFSNLVVLAAFYKNSKLRTTTNLIIISMATADLLVGCVVVPLWLYTADLWFMIGPPFQEWQMKLFRTYTYTDQALGLNSIYQLVLLHGLRSYSIAFPLRHRQLNNRPVIAVCLLVWAICIAFPPVVREVVIPKSCTNCFAYVTLIANIGLPLVLLTIANIILWRSVVKSSRARQKKDTKILVTVAILIGILCVCFLPFLITNVIVTVENIPDFSFKAVMALKFLHFCNSALNPPVYALRHPEIARTFKGMFCSHSARDVGQSTRTRVTNNATTSQALSTVT</sequence>
<dbReference type="SUPFAM" id="SSF81321">
    <property type="entry name" value="Family A G protein-coupled receptor-like"/>
    <property type="match status" value="1"/>
</dbReference>
<comment type="subcellular location">
    <subcellularLocation>
        <location evidence="1">Cell membrane</location>
        <topology evidence="1">Multi-pass membrane protein</topology>
    </subcellularLocation>
</comment>
<reference evidence="10" key="1">
    <citation type="submission" date="2020-04" db="EMBL/GenBank/DDBJ databases">
        <authorList>
            <person name="Alioto T."/>
            <person name="Alioto T."/>
            <person name="Gomez Garrido J."/>
        </authorList>
    </citation>
    <scope>NUCLEOTIDE SEQUENCE</scope>
    <source>
        <strain evidence="10">A484AB</strain>
    </source>
</reference>
<dbReference type="AlphaFoldDB" id="A0A7D9EQI8"/>
<proteinExistence type="predicted"/>
<keyword evidence="9" id="KW-0807">Transducer</keyword>
<evidence type="ECO:0000313" key="11">
    <source>
        <dbReference type="Proteomes" id="UP001152795"/>
    </source>
</evidence>
<evidence type="ECO:0000313" key="10">
    <source>
        <dbReference type="EMBL" id="CAB4014368.1"/>
    </source>
</evidence>
<evidence type="ECO:0000256" key="4">
    <source>
        <dbReference type="ARBA" id="ARBA00022989"/>
    </source>
</evidence>
<dbReference type="GO" id="GO:0005886">
    <property type="term" value="C:plasma membrane"/>
    <property type="evidence" value="ECO:0007669"/>
    <property type="project" value="UniProtKB-SubCell"/>
</dbReference>
<evidence type="ECO:0000256" key="3">
    <source>
        <dbReference type="ARBA" id="ARBA00022692"/>
    </source>
</evidence>
<dbReference type="PRINTS" id="PR00237">
    <property type="entry name" value="GPCRRHODOPSN"/>
</dbReference>
<dbReference type="GO" id="GO:0004930">
    <property type="term" value="F:G protein-coupled receptor activity"/>
    <property type="evidence" value="ECO:0007669"/>
    <property type="project" value="UniProtKB-KW"/>
</dbReference>
<keyword evidence="2" id="KW-1003">Cell membrane</keyword>
<evidence type="ECO:0000256" key="6">
    <source>
        <dbReference type="ARBA" id="ARBA00023136"/>
    </source>
</evidence>
<keyword evidence="3" id="KW-0812">Transmembrane</keyword>
<dbReference type="Pfam" id="PF00001">
    <property type="entry name" value="7tm_1"/>
    <property type="match status" value="1"/>
</dbReference>
<keyword evidence="5" id="KW-0297">G-protein coupled receptor</keyword>
<dbReference type="SMART" id="SM01381">
    <property type="entry name" value="7TM_GPCR_Srsx"/>
    <property type="match status" value="1"/>
</dbReference>
<keyword evidence="8" id="KW-0325">Glycoprotein</keyword>
<evidence type="ECO:0000256" key="7">
    <source>
        <dbReference type="ARBA" id="ARBA00023170"/>
    </source>
</evidence>
<dbReference type="Proteomes" id="UP001152795">
    <property type="component" value="Unassembled WGS sequence"/>
</dbReference>
<evidence type="ECO:0000256" key="1">
    <source>
        <dbReference type="ARBA" id="ARBA00004651"/>
    </source>
</evidence>
<evidence type="ECO:0000256" key="9">
    <source>
        <dbReference type="ARBA" id="ARBA00023224"/>
    </source>
</evidence>
<comment type="caution">
    <text evidence="10">The sequence shown here is derived from an EMBL/GenBank/DDBJ whole genome shotgun (WGS) entry which is preliminary data.</text>
</comment>
<name>A0A7D9EQI8_PARCT</name>
<dbReference type="PANTHER" id="PTHR24246">
    <property type="entry name" value="OLFACTORY RECEPTOR AND ADENOSINE RECEPTOR"/>
    <property type="match status" value="1"/>
</dbReference>
<evidence type="ECO:0000256" key="2">
    <source>
        <dbReference type="ARBA" id="ARBA00022475"/>
    </source>
</evidence>
<dbReference type="PROSITE" id="PS50262">
    <property type="entry name" value="G_PROTEIN_RECEP_F1_2"/>
    <property type="match status" value="1"/>
</dbReference>
<evidence type="ECO:0000256" key="5">
    <source>
        <dbReference type="ARBA" id="ARBA00023040"/>
    </source>
</evidence>
<dbReference type="Gene3D" id="1.20.1070.10">
    <property type="entry name" value="Rhodopsin 7-helix transmembrane proteins"/>
    <property type="match status" value="1"/>
</dbReference>
<keyword evidence="4" id="KW-1133">Transmembrane helix</keyword>
<gene>
    <name evidence="10" type="ORF">PACLA_8A006623</name>
</gene>
<dbReference type="EMBL" id="CACRXK020008275">
    <property type="protein sequence ID" value="CAB4014368.1"/>
    <property type="molecule type" value="Genomic_DNA"/>
</dbReference>
<evidence type="ECO:0000256" key="8">
    <source>
        <dbReference type="ARBA" id="ARBA00023180"/>
    </source>
</evidence>
<organism evidence="10 11">
    <name type="scientific">Paramuricea clavata</name>
    <name type="common">Red gorgonian</name>
    <name type="synonym">Violescent sea-whip</name>
    <dbReference type="NCBI Taxonomy" id="317549"/>
    <lineage>
        <taxon>Eukaryota</taxon>
        <taxon>Metazoa</taxon>
        <taxon>Cnidaria</taxon>
        <taxon>Anthozoa</taxon>
        <taxon>Octocorallia</taxon>
        <taxon>Malacalcyonacea</taxon>
        <taxon>Plexauridae</taxon>
        <taxon>Paramuricea</taxon>
    </lineage>
</organism>
<dbReference type="OrthoDB" id="9445642at2759"/>
<keyword evidence="6" id="KW-0472">Membrane</keyword>
<keyword evidence="11" id="KW-1185">Reference proteome</keyword>
<protein>
    <submittedName>
        <fullName evidence="10">Probable G- coupled receptor No18 isoform X1</fullName>
    </submittedName>
</protein>
<dbReference type="PANTHER" id="PTHR24246:SF27">
    <property type="entry name" value="ADENOSINE RECEPTOR, ISOFORM A"/>
    <property type="match status" value="1"/>
</dbReference>
<keyword evidence="7 10" id="KW-0675">Receptor</keyword>
<accession>A0A7D9EQI8</accession>